<reference evidence="3 4" key="1">
    <citation type="submission" date="2018-10" db="EMBL/GenBank/DDBJ databases">
        <title>Genomic Encyclopedia of Archaeal and Bacterial Type Strains, Phase II (KMG-II): from individual species to whole genera.</title>
        <authorList>
            <person name="Goeker M."/>
        </authorList>
    </citation>
    <scope>NUCLEOTIDE SEQUENCE [LARGE SCALE GENOMIC DNA]</scope>
    <source>
        <strain evidence="3 4">RP-AC37</strain>
    </source>
</reference>
<dbReference type="EMBL" id="RBWV01000015">
    <property type="protein sequence ID" value="RKS69161.1"/>
    <property type="molecule type" value="Genomic_DNA"/>
</dbReference>
<proteinExistence type="predicted"/>
<dbReference type="GO" id="GO:0016779">
    <property type="term" value="F:nucleotidyltransferase activity"/>
    <property type="evidence" value="ECO:0007669"/>
    <property type="project" value="TreeGrafter"/>
</dbReference>
<dbReference type="InterPro" id="IPR029044">
    <property type="entry name" value="Nucleotide-diphossugar_trans"/>
</dbReference>
<dbReference type="Gene3D" id="3.90.550.10">
    <property type="entry name" value="Spore Coat Polysaccharide Biosynthesis Protein SpsA, Chain A"/>
    <property type="match status" value="1"/>
</dbReference>
<dbReference type="Pfam" id="PF12804">
    <property type="entry name" value="NTP_transf_3"/>
    <property type="match status" value="1"/>
</dbReference>
<comment type="caution">
    <text evidence="3">The sequence shown here is derived from an EMBL/GenBank/DDBJ whole genome shotgun (WGS) entry which is preliminary data.</text>
</comment>
<dbReference type="AlphaFoldDB" id="A0A420XKH0"/>
<dbReference type="Proteomes" id="UP000281955">
    <property type="component" value="Unassembled WGS sequence"/>
</dbReference>
<feature type="domain" description="MobA-like NTP transferase" evidence="2">
    <location>
        <begin position="2"/>
        <end position="136"/>
    </location>
</feature>
<evidence type="ECO:0000313" key="4">
    <source>
        <dbReference type="Proteomes" id="UP000281955"/>
    </source>
</evidence>
<keyword evidence="1" id="KW-0808">Transferase</keyword>
<evidence type="ECO:0000256" key="1">
    <source>
        <dbReference type="ARBA" id="ARBA00022679"/>
    </source>
</evidence>
<dbReference type="PANTHER" id="PTHR19136">
    <property type="entry name" value="MOLYBDENUM COFACTOR GUANYLYLTRANSFERASE"/>
    <property type="match status" value="1"/>
</dbReference>
<dbReference type="InParanoid" id="A0A420XKH0"/>
<name>A0A420XKH0_9ACTN</name>
<dbReference type="SUPFAM" id="SSF53448">
    <property type="entry name" value="Nucleotide-diphospho-sugar transferases"/>
    <property type="match status" value="1"/>
</dbReference>
<evidence type="ECO:0000313" key="3">
    <source>
        <dbReference type="EMBL" id="RKS69161.1"/>
    </source>
</evidence>
<organism evidence="3 4">
    <name type="scientific">Motilibacter peucedani</name>
    <dbReference type="NCBI Taxonomy" id="598650"/>
    <lineage>
        <taxon>Bacteria</taxon>
        <taxon>Bacillati</taxon>
        <taxon>Actinomycetota</taxon>
        <taxon>Actinomycetes</taxon>
        <taxon>Motilibacterales</taxon>
        <taxon>Motilibacteraceae</taxon>
        <taxon>Motilibacter</taxon>
    </lineage>
</organism>
<dbReference type="PANTHER" id="PTHR19136:SF81">
    <property type="entry name" value="MOLYBDENUM COFACTOR GUANYLYLTRANSFERASE"/>
    <property type="match status" value="1"/>
</dbReference>
<keyword evidence="4" id="KW-1185">Reference proteome</keyword>
<dbReference type="InterPro" id="IPR025877">
    <property type="entry name" value="MobA-like_NTP_Trfase"/>
</dbReference>
<protein>
    <submittedName>
        <fullName evidence="3">Molybdopterin-guanine dinucleotide biosynthesis protein A</fullName>
    </submittedName>
</protein>
<accession>A0A420XKH0</accession>
<gene>
    <name evidence="3" type="ORF">CLV35_3335</name>
</gene>
<sequence length="195" mass="20022">MVLAGGASRRMGADKLGLEVGGRPILDRVLDAVAGAELTVAVGPERPTARPVTWCREEPAGGGPAAAVAAGVARCPSRTPLVAVLAGDLPFATAGALRLLAEELEGRPDVDAALALDDTGRQQTLFGVWRRTALQAACDRPDLEGLALHRLVSGIARTGVRVDADGPPAWADCDTPEQLDAARLRAGGGGDPRVQ</sequence>
<evidence type="ECO:0000259" key="2">
    <source>
        <dbReference type="Pfam" id="PF12804"/>
    </source>
</evidence>